<evidence type="ECO:0000313" key="4">
    <source>
        <dbReference type="Proteomes" id="UP001283361"/>
    </source>
</evidence>
<dbReference type="AlphaFoldDB" id="A0AAE0Y1K9"/>
<reference evidence="3" key="1">
    <citation type="journal article" date="2023" name="G3 (Bethesda)">
        <title>A reference genome for the long-term kleptoplast-retaining sea slug Elysia crispata morphotype clarki.</title>
        <authorList>
            <person name="Eastman K.E."/>
            <person name="Pendleton A.L."/>
            <person name="Shaikh M.A."/>
            <person name="Suttiyut T."/>
            <person name="Ogas R."/>
            <person name="Tomko P."/>
            <person name="Gavelis G."/>
            <person name="Widhalm J.R."/>
            <person name="Wisecaver J.H."/>
        </authorList>
    </citation>
    <scope>NUCLEOTIDE SEQUENCE</scope>
    <source>
        <strain evidence="3">ECLA1</strain>
    </source>
</reference>
<keyword evidence="2" id="KW-0732">Signal</keyword>
<dbReference type="Proteomes" id="UP001283361">
    <property type="component" value="Unassembled WGS sequence"/>
</dbReference>
<organism evidence="3 4">
    <name type="scientific">Elysia crispata</name>
    <name type="common">lettuce slug</name>
    <dbReference type="NCBI Taxonomy" id="231223"/>
    <lineage>
        <taxon>Eukaryota</taxon>
        <taxon>Metazoa</taxon>
        <taxon>Spiralia</taxon>
        <taxon>Lophotrochozoa</taxon>
        <taxon>Mollusca</taxon>
        <taxon>Gastropoda</taxon>
        <taxon>Heterobranchia</taxon>
        <taxon>Euthyneura</taxon>
        <taxon>Panpulmonata</taxon>
        <taxon>Sacoglossa</taxon>
        <taxon>Placobranchoidea</taxon>
        <taxon>Plakobranchidae</taxon>
        <taxon>Elysia</taxon>
    </lineage>
</organism>
<gene>
    <name evidence="3" type="ORF">RRG08_008573</name>
</gene>
<proteinExistence type="predicted"/>
<accession>A0AAE0Y1K9</accession>
<dbReference type="EMBL" id="JAWDGP010007151">
    <property type="protein sequence ID" value="KAK3729246.1"/>
    <property type="molecule type" value="Genomic_DNA"/>
</dbReference>
<evidence type="ECO:0000256" key="2">
    <source>
        <dbReference type="SAM" id="SignalP"/>
    </source>
</evidence>
<protein>
    <submittedName>
        <fullName evidence="3">Uncharacterized protein</fullName>
    </submittedName>
</protein>
<feature type="signal peptide" evidence="2">
    <location>
        <begin position="1"/>
        <end position="18"/>
    </location>
</feature>
<feature type="region of interest" description="Disordered" evidence="1">
    <location>
        <begin position="45"/>
        <end position="68"/>
    </location>
</feature>
<evidence type="ECO:0000256" key="1">
    <source>
        <dbReference type="SAM" id="MobiDB-lite"/>
    </source>
</evidence>
<evidence type="ECO:0000313" key="3">
    <source>
        <dbReference type="EMBL" id="KAK3729246.1"/>
    </source>
</evidence>
<comment type="caution">
    <text evidence="3">The sequence shown here is derived from an EMBL/GenBank/DDBJ whole genome shotgun (WGS) entry which is preliminary data.</text>
</comment>
<sequence>MGLIYLAALLFLQKAVDYLNPTSRGAAFHAGLPHANIPPMEEELHQHHHWEDPVRSQGCAGGQGHAQDTRPIQQAAGVEVEHLRKGVKVAPVSNTAQLFTAEGEGGSLAAY</sequence>
<name>A0AAE0Y1K9_9GAST</name>
<feature type="compositionally biased region" description="Basic and acidic residues" evidence="1">
    <location>
        <begin position="45"/>
        <end position="54"/>
    </location>
</feature>
<feature type="chain" id="PRO_5042108435" evidence="2">
    <location>
        <begin position="19"/>
        <end position="111"/>
    </location>
</feature>
<keyword evidence="4" id="KW-1185">Reference proteome</keyword>